<feature type="signal peptide" evidence="7">
    <location>
        <begin position="1"/>
        <end position="27"/>
    </location>
</feature>
<dbReference type="InterPro" id="IPR052165">
    <property type="entry name" value="Membrane_assoc_protease"/>
</dbReference>
<gene>
    <name evidence="11" type="ORF">Q8947_06945</name>
</gene>
<evidence type="ECO:0000259" key="9">
    <source>
        <dbReference type="Pfam" id="PF24961"/>
    </source>
</evidence>
<reference evidence="11 12" key="1">
    <citation type="submission" date="2023-08" db="EMBL/GenBank/DDBJ databases">
        <title>Alcaligenaceae gen. nov., a novel taxon isolated from the sludge of Yixing Pesticide Factory.</title>
        <authorList>
            <person name="Ruan L."/>
        </authorList>
    </citation>
    <scope>NUCLEOTIDE SEQUENCE [LARGE SCALE GENOMIC DNA]</scope>
    <source>
        <strain evidence="11 12">LG-2</strain>
    </source>
</reference>
<dbReference type="CDD" id="cd07020">
    <property type="entry name" value="Clp_protease_NfeD_1"/>
    <property type="match status" value="1"/>
</dbReference>
<keyword evidence="2 6" id="KW-0812">Transmembrane</keyword>
<dbReference type="PANTHER" id="PTHR33507:SF4">
    <property type="entry name" value="NODULATION COMPETITIVENESS PROTEIN NFED"/>
    <property type="match status" value="1"/>
</dbReference>
<evidence type="ECO:0000259" key="10">
    <source>
        <dbReference type="Pfam" id="PF25145"/>
    </source>
</evidence>
<dbReference type="SUPFAM" id="SSF141322">
    <property type="entry name" value="NfeD domain-like"/>
    <property type="match status" value="1"/>
</dbReference>
<feature type="domain" description="NfeD-like C-terminal" evidence="8">
    <location>
        <begin position="408"/>
        <end position="462"/>
    </location>
</feature>
<dbReference type="PANTHER" id="PTHR33507">
    <property type="entry name" value="INNER MEMBRANE PROTEIN YBBJ"/>
    <property type="match status" value="1"/>
</dbReference>
<dbReference type="SUPFAM" id="SSF52096">
    <property type="entry name" value="ClpP/crotonase"/>
    <property type="match status" value="1"/>
</dbReference>
<comment type="caution">
    <text evidence="11">The sequence shown here is derived from an EMBL/GenBank/DDBJ whole genome shotgun (WGS) entry which is preliminary data.</text>
</comment>
<dbReference type="RefSeq" id="WP_347286862.1">
    <property type="nucleotide sequence ID" value="NZ_JAUZQE010000012.1"/>
</dbReference>
<keyword evidence="12" id="KW-1185">Reference proteome</keyword>
<organism evidence="11 12">
    <name type="scientific">Yanghanlia caeni</name>
    <dbReference type="NCBI Taxonomy" id="3064283"/>
    <lineage>
        <taxon>Bacteria</taxon>
        <taxon>Pseudomonadati</taxon>
        <taxon>Pseudomonadota</taxon>
        <taxon>Betaproteobacteria</taxon>
        <taxon>Burkholderiales</taxon>
        <taxon>Alcaligenaceae</taxon>
        <taxon>Yanghanlia</taxon>
    </lineage>
</organism>
<dbReference type="EMBL" id="JAUZQE010000012">
    <property type="protein sequence ID" value="MDR4125720.1"/>
    <property type="molecule type" value="Genomic_DNA"/>
</dbReference>
<feature type="transmembrane region" description="Helical" evidence="6">
    <location>
        <begin position="266"/>
        <end position="288"/>
    </location>
</feature>
<sequence>MNRSVKLWLSGLLLAVSVLVAGVPALAGTRQAGPVVVLEVQGAISPATADFIIRGIDDAHDVGAQAVVIELDTPGGLDASMRAIIRRMLSAEVPVIIYVAPGGARAASAGTFILYASHIAAMTPASNLGAASPVAIGTGMPGGDRSPDADGPGAKGDNKGERSAGRSSQETLAAKAANDAAAYLRSLAELRGRDPEFAEAAVRDARSISAREALEAGVIEAIAPTLHALLEQLDGRQVKLNDGTTITLAIGQAAVQRVAPDWRTKVLSFLANPQLAVILLMLGVYGLFFEMMSPGAALPGVAGIICLLLGLYGLHMLPVNWAGVALLALGMLMMIGEVFLPSFGALGIGGLLAFVLGGLFMTGPEVPKAYELSIPFLLSIGIASAVIIIGAGTAAIRSRRGRSVIGHEAMVGEDGKVVGMEDGMIYAEIRGENWRVVSTEPLSVGDRVSVTGTRGLKLRVKRIEAAHDGEPPVAASPE</sequence>
<name>A0ABU1D5K8_9BURK</name>
<feature type="domain" description="NfeD integral membrane" evidence="9">
    <location>
        <begin position="275"/>
        <end position="388"/>
    </location>
</feature>
<evidence type="ECO:0000256" key="5">
    <source>
        <dbReference type="SAM" id="MobiDB-lite"/>
    </source>
</evidence>
<evidence type="ECO:0000256" key="6">
    <source>
        <dbReference type="SAM" id="Phobius"/>
    </source>
</evidence>
<evidence type="ECO:0000256" key="2">
    <source>
        <dbReference type="ARBA" id="ARBA00022692"/>
    </source>
</evidence>
<evidence type="ECO:0000313" key="12">
    <source>
        <dbReference type="Proteomes" id="UP001232156"/>
    </source>
</evidence>
<dbReference type="InterPro" id="IPR056738">
    <property type="entry name" value="NfeD1b_N"/>
</dbReference>
<keyword evidence="4 6" id="KW-0472">Membrane</keyword>
<evidence type="ECO:0000256" key="3">
    <source>
        <dbReference type="ARBA" id="ARBA00022989"/>
    </source>
</evidence>
<feature type="chain" id="PRO_5046706776" evidence="7">
    <location>
        <begin position="28"/>
        <end position="478"/>
    </location>
</feature>
<evidence type="ECO:0000256" key="7">
    <source>
        <dbReference type="SAM" id="SignalP"/>
    </source>
</evidence>
<dbReference type="InterPro" id="IPR029045">
    <property type="entry name" value="ClpP/crotonase-like_dom_sf"/>
</dbReference>
<proteinExistence type="predicted"/>
<keyword evidence="7" id="KW-0732">Signal</keyword>
<dbReference type="InterPro" id="IPR002810">
    <property type="entry name" value="NfeD-like_C"/>
</dbReference>
<accession>A0ABU1D5K8</accession>
<evidence type="ECO:0000259" key="8">
    <source>
        <dbReference type="Pfam" id="PF01957"/>
    </source>
</evidence>
<feature type="transmembrane region" description="Helical" evidence="6">
    <location>
        <begin position="374"/>
        <end position="396"/>
    </location>
</feature>
<dbReference type="InterPro" id="IPR012340">
    <property type="entry name" value="NA-bd_OB-fold"/>
</dbReference>
<dbReference type="Pfam" id="PF01957">
    <property type="entry name" value="NfeD"/>
    <property type="match status" value="1"/>
</dbReference>
<dbReference type="Pfam" id="PF24961">
    <property type="entry name" value="NfeD_membrane"/>
    <property type="match status" value="1"/>
</dbReference>
<dbReference type="InterPro" id="IPR056739">
    <property type="entry name" value="NfeD_membrane"/>
</dbReference>
<feature type="transmembrane region" description="Helical" evidence="6">
    <location>
        <begin position="319"/>
        <end position="336"/>
    </location>
</feature>
<keyword evidence="3 6" id="KW-1133">Transmembrane helix</keyword>
<feature type="region of interest" description="Disordered" evidence="5">
    <location>
        <begin position="137"/>
        <end position="171"/>
    </location>
</feature>
<protein>
    <submittedName>
        <fullName evidence="11">Nodulation protein NfeD</fullName>
    </submittedName>
</protein>
<dbReference type="Pfam" id="PF25145">
    <property type="entry name" value="NfeD1b_N"/>
    <property type="match status" value="1"/>
</dbReference>
<dbReference type="Proteomes" id="UP001232156">
    <property type="component" value="Unassembled WGS sequence"/>
</dbReference>
<dbReference type="Gene3D" id="3.90.226.10">
    <property type="entry name" value="2-enoyl-CoA Hydratase, Chain A, domain 1"/>
    <property type="match status" value="1"/>
</dbReference>
<feature type="transmembrane region" description="Helical" evidence="6">
    <location>
        <begin position="295"/>
        <end position="313"/>
    </location>
</feature>
<feature type="domain" description="NfeD1b N-terminal" evidence="10">
    <location>
        <begin position="35"/>
        <end position="134"/>
    </location>
</feature>
<evidence type="ECO:0000313" key="11">
    <source>
        <dbReference type="EMBL" id="MDR4125720.1"/>
    </source>
</evidence>
<comment type="subcellular location">
    <subcellularLocation>
        <location evidence="1">Membrane</location>
        <topology evidence="1">Multi-pass membrane protein</topology>
    </subcellularLocation>
</comment>
<feature type="transmembrane region" description="Helical" evidence="6">
    <location>
        <begin position="343"/>
        <end position="362"/>
    </location>
</feature>
<evidence type="ECO:0000256" key="4">
    <source>
        <dbReference type="ARBA" id="ARBA00023136"/>
    </source>
</evidence>
<dbReference type="Gene3D" id="2.40.50.140">
    <property type="entry name" value="Nucleic acid-binding proteins"/>
    <property type="match status" value="1"/>
</dbReference>
<evidence type="ECO:0000256" key="1">
    <source>
        <dbReference type="ARBA" id="ARBA00004141"/>
    </source>
</evidence>